<evidence type="ECO:0000313" key="11">
    <source>
        <dbReference type="Proteomes" id="UP000718281"/>
    </source>
</evidence>
<feature type="domain" description="Protein kinase" evidence="9">
    <location>
        <begin position="18"/>
        <end position="133"/>
    </location>
</feature>
<dbReference type="Proteomes" id="UP000718281">
    <property type="component" value="Unassembled WGS sequence"/>
</dbReference>
<accession>A0A934X8E7</accession>
<keyword evidence="3" id="KW-0808">Transferase</keyword>
<evidence type="ECO:0000256" key="6">
    <source>
        <dbReference type="ARBA" id="ARBA00022840"/>
    </source>
</evidence>
<dbReference type="PANTHER" id="PTHR43289:SF6">
    <property type="entry name" value="SERINE_THREONINE-PROTEIN KINASE NEKL-3"/>
    <property type="match status" value="1"/>
</dbReference>
<keyword evidence="5 10" id="KW-0418">Kinase</keyword>
<evidence type="ECO:0000259" key="9">
    <source>
        <dbReference type="PROSITE" id="PS50011"/>
    </source>
</evidence>
<keyword evidence="2" id="KW-0723">Serine/threonine-protein kinase</keyword>
<organism evidence="10 11">
    <name type="scientific">Candidatus Phosphoribacter hodrii</name>
    <dbReference type="NCBI Taxonomy" id="2953743"/>
    <lineage>
        <taxon>Bacteria</taxon>
        <taxon>Bacillati</taxon>
        <taxon>Actinomycetota</taxon>
        <taxon>Actinomycetes</taxon>
        <taxon>Micrococcales</taxon>
        <taxon>Dermatophilaceae</taxon>
        <taxon>Candidatus Phosphoribacter</taxon>
    </lineage>
</organism>
<dbReference type="Gene3D" id="3.30.200.20">
    <property type="entry name" value="Phosphorylase Kinase, domain 1"/>
    <property type="match status" value="1"/>
</dbReference>
<evidence type="ECO:0000256" key="3">
    <source>
        <dbReference type="ARBA" id="ARBA00022679"/>
    </source>
</evidence>
<dbReference type="SUPFAM" id="SSF56112">
    <property type="entry name" value="Protein kinase-like (PK-like)"/>
    <property type="match status" value="1"/>
</dbReference>
<keyword evidence="4" id="KW-0547">Nucleotide-binding</keyword>
<comment type="catalytic activity">
    <reaction evidence="8">
        <text>L-seryl-[protein] + ATP = O-phospho-L-seryl-[protein] + ADP + H(+)</text>
        <dbReference type="Rhea" id="RHEA:17989"/>
        <dbReference type="Rhea" id="RHEA-COMP:9863"/>
        <dbReference type="Rhea" id="RHEA-COMP:11604"/>
        <dbReference type="ChEBI" id="CHEBI:15378"/>
        <dbReference type="ChEBI" id="CHEBI:29999"/>
        <dbReference type="ChEBI" id="CHEBI:30616"/>
        <dbReference type="ChEBI" id="CHEBI:83421"/>
        <dbReference type="ChEBI" id="CHEBI:456216"/>
        <dbReference type="EC" id="2.7.11.1"/>
    </reaction>
</comment>
<dbReference type="InterPro" id="IPR000719">
    <property type="entry name" value="Prot_kinase_dom"/>
</dbReference>
<comment type="caution">
    <text evidence="10">The sequence shown here is derived from an EMBL/GenBank/DDBJ whole genome shotgun (WGS) entry which is preliminary data.</text>
</comment>
<dbReference type="Pfam" id="PF00069">
    <property type="entry name" value="Pkinase"/>
    <property type="match status" value="1"/>
</dbReference>
<dbReference type="FunFam" id="3.30.200.20:FF:000035">
    <property type="entry name" value="Serine/threonine protein kinase Stk1"/>
    <property type="match status" value="1"/>
</dbReference>
<gene>
    <name evidence="10" type="ORF">IPF40_13275</name>
</gene>
<dbReference type="InterPro" id="IPR011009">
    <property type="entry name" value="Kinase-like_dom_sf"/>
</dbReference>
<reference evidence="10 11" key="1">
    <citation type="submission" date="2020-10" db="EMBL/GenBank/DDBJ databases">
        <title>Connecting structure to function with the recovery of over 1000 high-quality activated sludge metagenome-assembled genomes encoding full-length rRNA genes using long-read sequencing.</title>
        <authorList>
            <person name="Singleton C.M."/>
            <person name="Petriglieri F."/>
            <person name="Kristensen J.M."/>
            <person name="Kirkegaard R.H."/>
            <person name="Michaelsen T.Y."/>
            <person name="Andersen M.H."/>
            <person name="Karst S.M."/>
            <person name="Dueholm M.S."/>
            <person name="Nielsen P.H."/>
            <person name="Albertsen M."/>
        </authorList>
    </citation>
    <scope>NUCLEOTIDE SEQUENCE [LARGE SCALE GENOMIC DNA]</scope>
    <source>
        <strain evidence="10">AalE_18-Q3-R2-46_BAT3C.188</strain>
    </source>
</reference>
<protein>
    <recommendedName>
        <fullName evidence="1">non-specific serine/threonine protein kinase</fullName>
        <ecNumber evidence="1">2.7.11.1</ecNumber>
    </recommendedName>
</protein>
<evidence type="ECO:0000256" key="2">
    <source>
        <dbReference type="ARBA" id="ARBA00022527"/>
    </source>
</evidence>
<comment type="catalytic activity">
    <reaction evidence="7">
        <text>L-threonyl-[protein] + ATP = O-phospho-L-threonyl-[protein] + ADP + H(+)</text>
        <dbReference type="Rhea" id="RHEA:46608"/>
        <dbReference type="Rhea" id="RHEA-COMP:11060"/>
        <dbReference type="Rhea" id="RHEA-COMP:11605"/>
        <dbReference type="ChEBI" id="CHEBI:15378"/>
        <dbReference type="ChEBI" id="CHEBI:30013"/>
        <dbReference type="ChEBI" id="CHEBI:30616"/>
        <dbReference type="ChEBI" id="CHEBI:61977"/>
        <dbReference type="ChEBI" id="CHEBI:456216"/>
        <dbReference type="EC" id="2.7.11.1"/>
    </reaction>
</comment>
<sequence length="133" mass="14726">MTSGPGLHADERVLGGRYRLLSRIADGGMATVYLAIDERLGRRVAVKVLRADLARDEGFVGRFQREARLAAGLSHPNIVAVHDFHESSGVPGEELYLVMEYVDGRTLREKLVDGGAMSVRQATHHHGRSRRPR</sequence>
<evidence type="ECO:0000256" key="8">
    <source>
        <dbReference type="ARBA" id="ARBA00048679"/>
    </source>
</evidence>
<proteinExistence type="predicted"/>
<evidence type="ECO:0000256" key="1">
    <source>
        <dbReference type="ARBA" id="ARBA00012513"/>
    </source>
</evidence>
<dbReference type="GO" id="GO:0004674">
    <property type="term" value="F:protein serine/threonine kinase activity"/>
    <property type="evidence" value="ECO:0007669"/>
    <property type="project" value="UniProtKB-KW"/>
</dbReference>
<evidence type="ECO:0000256" key="5">
    <source>
        <dbReference type="ARBA" id="ARBA00022777"/>
    </source>
</evidence>
<dbReference type="PANTHER" id="PTHR43289">
    <property type="entry name" value="MITOGEN-ACTIVATED PROTEIN KINASE KINASE KINASE 20-RELATED"/>
    <property type="match status" value="1"/>
</dbReference>
<evidence type="ECO:0000256" key="4">
    <source>
        <dbReference type="ARBA" id="ARBA00022741"/>
    </source>
</evidence>
<dbReference type="PROSITE" id="PS50011">
    <property type="entry name" value="PROTEIN_KINASE_DOM"/>
    <property type="match status" value="1"/>
</dbReference>
<dbReference type="EC" id="2.7.11.1" evidence="1"/>
<dbReference type="AlphaFoldDB" id="A0A934X8E7"/>
<evidence type="ECO:0000313" key="10">
    <source>
        <dbReference type="EMBL" id="MBK6301959.1"/>
    </source>
</evidence>
<dbReference type="GO" id="GO:0005524">
    <property type="term" value="F:ATP binding"/>
    <property type="evidence" value="ECO:0007669"/>
    <property type="project" value="UniProtKB-KW"/>
</dbReference>
<dbReference type="SMART" id="SM00220">
    <property type="entry name" value="S_TKc"/>
    <property type="match status" value="1"/>
</dbReference>
<dbReference type="EMBL" id="JADIXZ010000006">
    <property type="protein sequence ID" value="MBK6301959.1"/>
    <property type="molecule type" value="Genomic_DNA"/>
</dbReference>
<keyword evidence="6" id="KW-0067">ATP-binding</keyword>
<evidence type="ECO:0000256" key="7">
    <source>
        <dbReference type="ARBA" id="ARBA00047899"/>
    </source>
</evidence>
<name>A0A934X8E7_9MICO</name>